<evidence type="ECO:0000313" key="6">
    <source>
        <dbReference type="Proteomes" id="UP001243330"/>
    </source>
</evidence>
<dbReference type="InterPro" id="IPR056884">
    <property type="entry name" value="NPHP3-like_N"/>
</dbReference>
<dbReference type="InterPro" id="IPR011990">
    <property type="entry name" value="TPR-like_helical_dom_sf"/>
</dbReference>
<name>A0AAD9AZ78_9PEZI</name>
<sequence length="1553" mass="176073">MAVVVAHAKAAVVATTPVDQSDDEVTQIWQEVQAMVVRMAGGDPNKIDKQLDIDGVLRHLEQVQAKDQKAAEKHAAVKDTFSKTLQVISKVGSLVADGVSNAFGPANQCFNALNFVIVAWQSYSEAFESLAALLEKCAEFFERFTYYTNRDASLRKVICCQFRLFIRVCDKSLQLGKKRYKIKMFFSRMFLDDDDIKGLLSEMENLNAREHGLVSAQTFKISQDAAKASQEAAKTSKDSSMKLDTLVEQNTANKKEKTEQKFKDRVEKAFFGKNSKEVLDRGEDLRKYGASRIEGTGKWLDIDPLFTAWMTGDDTTDPILGIEGPKGSGKTYVVTHIIDRLQKQKTVGGSGTRSAVAHYFLEADAKEDVAAGFRRKHVIACRASKSLLWQLAQEETPFLKSIAGLCDADKVDLDDPVAIWRQFLLDNDDRSTIDSTFFVVLDGLGENLDALTNLFKMLSGDQARLRTRVLVTGTSSTFEKLEKEDDIRMKKLRLETRNAEDIKLYIEARMNHMDILSDTTRPGVPDVRKRVLEALESSTNGDYTIAVAALDNIERVDSLEEVEDCLKRASGARSNQVLEDIQRFNQIMKPKEIEEINEIILWVKWGIRWMTSNQIEAALELKTDHDTDGRQTSLRSLQSKIEKKYNELFYADSEGLIDFKRPEMWDNIPQHNNADPILPEELNIVQHYLSTVCPKNVYDKFGFKEFFERRIERKENSICQDPDNAELKLALRCLRCLIEEQTAKSKLLRSYAADCLYQHLDSTNLSLADRKLKAEAGTLLVRLFTEEAAIDALLSRDYGRDWETEGAIDAKALPSNWEPWVFSDLGNKLLTKWSQDSSVLEHLDNKRILENIISREKSDQYWYEKAAMIAARRLLKPEDRGRELSDAFTLLYGLIKRMNHKSEGEQDEFKVEESQLWFPTLEHVNAVETWARNRLGFEENDALWQSQMVKLLYYLSNDTTIKKKDVVDRAERAIQLHSDDWMSSFYLARVLDLPEEASESIEILERVKDQLKGVKDDPVWRSTARNQKSYADIIHTLGDRYWSLGTDENTEKAVSLYFKAVEENHPWPATCAWLIVFGFGDRGLWTEIVDYCEKLLKIPDEDVTVGGKVAFLGSKNYERLSWDTIRRACDETDRWNVLQAMWEAGDKRVKNTPYQSSWKAKMNAWYRISMARRPGYKNAGIGVIEGMLTEDWVRDQDADILNELTLFILPIYTRRAFKSDSTPEAVNAALKKAVDLHDIFKKGQSSCYWMPSLRFARFFHLKGDDMPGKRLLSQGVARMIEMLSDDDVENDWYSFSVLAQVFAAFGETANMIACWEMMAVSRIAEVAEYERKLALYQASITDEATAVRTSEDAASAAGETHGASTQEASGAEAPVTTEEPVTNPEDNDENPPENPQPTSQDNSTDVDGEDHPDHVRGDVEEEGESANEDLEKTPVAKPEEPNRSIGACHGYCDVITTIPNGIWYCVECCGQVWLDEGCYTKAGAKAVRDLMCSKDHTFIPLPPCDEATIRAIPSGFIRVEGKHVKMEDWKAEVKANYVDCVEAETPEGSETAE</sequence>
<proteinExistence type="predicted"/>
<dbReference type="Proteomes" id="UP001243330">
    <property type="component" value="Unassembled WGS sequence"/>
</dbReference>
<organism evidence="5 6">
    <name type="scientific">Colletotrichum chrysophilum</name>
    <dbReference type="NCBI Taxonomy" id="1836956"/>
    <lineage>
        <taxon>Eukaryota</taxon>
        <taxon>Fungi</taxon>
        <taxon>Dikarya</taxon>
        <taxon>Ascomycota</taxon>
        <taxon>Pezizomycotina</taxon>
        <taxon>Sordariomycetes</taxon>
        <taxon>Hypocreomycetidae</taxon>
        <taxon>Glomerellales</taxon>
        <taxon>Glomerellaceae</taxon>
        <taxon>Colletotrichum</taxon>
        <taxon>Colletotrichum gloeosporioides species complex</taxon>
    </lineage>
</organism>
<dbReference type="InterPro" id="IPR027417">
    <property type="entry name" value="P-loop_NTPase"/>
</dbReference>
<dbReference type="InterPro" id="IPR031350">
    <property type="entry name" value="Goodbye_dom"/>
</dbReference>
<comment type="caution">
    <text evidence="5">The sequence shown here is derived from an EMBL/GenBank/DDBJ whole genome shotgun (WGS) entry which is preliminary data.</text>
</comment>
<feature type="region of interest" description="Disordered" evidence="2">
    <location>
        <begin position="1350"/>
        <end position="1442"/>
    </location>
</feature>
<feature type="compositionally biased region" description="Acidic residues" evidence="2">
    <location>
        <begin position="1419"/>
        <end position="1428"/>
    </location>
</feature>
<protein>
    <submittedName>
        <fullName evidence="5">Neutral amino acid permease</fullName>
    </submittedName>
</protein>
<accession>A0AAD9AZ78</accession>
<dbReference type="Gene3D" id="1.25.40.10">
    <property type="entry name" value="Tetratricopeptide repeat domain"/>
    <property type="match status" value="1"/>
</dbReference>
<dbReference type="Gene3D" id="3.40.50.300">
    <property type="entry name" value="P-loop containing nucleotide triphosphate hydrolases"/>
    <property type="match status" value="1"/>
</dbReference>
<evidence type="ECO:0000256" key="1">
    <source>
        <dbReference type="ARBA" id="ARBA00022737"/>
    </source>
</evidence>
<feature type="compositionally biased region" description="Basic and acidic residues" evidence="2">
    <location>
        <begin position="1429"/>
        <end position="1442"/>
    </location>
</feature>
<feature type="compositionally biased region" description="Basic and acidic residues" evidence="2">
    <location>
        <begin position="1409"/>
        <end position="1418"/>
    </location>
</feature>
<evidence type="ECO:0000259" key="4">
    <source>
        <dbReference type="Pfam" id="PF24883"/>
    </source>
</evidence>
<dbReference type="Pfam" id="PF17109">
    <property type="entry name" value="Goodbye"/>
    <property type="match status" value="1"/>
</dbReference>
<keyword evidence="1" id="KW-0677">Repeat</keyword>
<evidence type="ECO:0000256" key="2">
    <source>
        <dbReference type="SAM" id="MobiDB-lite"/>
    </source>
</evidence>
<gene>
    <name evidence="5" type="ORF">CCHR01_02920</name>
</gene>
<feature type="domain" description="Nephrocystin 3-like N-terminal" evidence="4">
    <location>
        <begin position="295"/>
        <end position="472"/>
    </location>
</feature>
<evidence type="ECO:0000313" key="5">
    <source>
        <dbReference type="EMBL" id="KAK1854404.1"/>
    </source>
</evidence>
<reference evidence="5" key="1">
    <citation type="submission" date="2023-01" db="EMBL/GenBank/DDBJ databases">
        <title>Colletotrichum chrysophilum M932 genome sequence.</title>
        <authorList>
            <person name="Baroncelli R."/>
        </authorList>
    </citation>
    <scope>NUCLEOTIDE SEQUENCE</scope>
    <source>
        <strain evidence="5">M932</strain>
    </source>
</reference>
<feature type="domain" description="Fungal STAND N-terminal Goodbye" evidence="3">
    <location>
        <begin position="41"/>
        <end position="147"/>
    </location>
</feature>
<evidence type="ECO:0000259" key="3">
    <source>
        <dbReference type="Pfam" id="PF17109"/>
    </source>
</evidence>
<dbReference type="Pfam" id="PF24883">
    <property type="entry name" value="NPHP3_N"/>
    <property type="match status" value="1"/>
</dbReference>
<dbReference type="PANTHER" id="PTHR10039:SF17">
    <property type="entry name" value="FUNGAL STAND N-TERMINAL GOODBYE DOMAIN-CONTAINING PROTEIN-RELATED"/>
    <property type="match status" value="1"/>
</dbReference>
<keyword evidence="6" id="KW-1185">Reference proteome</keyword>
<dbReference type="PANTHER" id="PTHR10039">
    <property type="entry name" value="AMELOGENIN"/>
    <property type="match status" value="1"/>
</dbReference>
<dbReference type="EMBL" id="JAQOWY010000037">
    <property type="protein sequence ID" value="KAK1854404.1"/>
    <property type="molecule type" value="Genomic_DNA"/>
</dbReference>